<reference evidence="1 2" key="1">
    <citation type="submission" date="2020-08" db="EMBL/GenBank/DDBJ databases">
        <title>Novel species isolated from subtropical streams in China.</title>
        <authorList>
            <person name="Lu H."/>
        </authorList>
    </citation>
    <scope>NUCLEOTIDE SEQUENCE [LARGE SCALE GENOMIC DNA]</scope>
    <source>
        <strain evidence="1 2">FT31W</strain>
    </source>
</reference>
<organism evidence="1 2">
    <name type="scientific">Undibacterium griseum</name>
    <dbReference type="NCBI Taxonomy" id="2762295"/>
    <lineage>
        <taxon>Bacteria</taxon>
        <taxon>Pseudomonadati</taxon>
        <taxon>Pseudomonadota</taxon>
        <taxon>Betaproteobacteria</taxon>
        <taxon>Burkholderiales</taxon>
        <taxon>Oxalobacteraceae</taxon>
        <taxon>Undibacterium</taxon>
    </lineage>
</organism>
<accession>A0ABR6YQE3</accession>
<sequence length="89" mass="10255">MMISSPIYDCKNQAVAIGDIVRIVTLNPQFIKSFPEDERILIESMIGQFFKIIALDEDGYPCVVREWHDERGQLQTHVIGLDSEEMEKI</sequence>
<name>A0ABR6YQE3_9BURK</name>
<protein>
    <recommendedName>
        <fullName evidence="3">DUF4926 domain-containing protein</fullName>
    </recommendedName>
</protein>
<keyword evidence="2" id="KW-1185">Reference proteome</keyword>
<evidence type="ECO:0000313" key="1">
    <source>
        <dbReference type="EMBL" id="MBC3886106.1"/>
    </source>
</evidence>
<evidence type="ECO:0008006" key="3">
    <source>
        <dbReference type="Google" id="ProtNLM"/>
    </source>
</evidence>
<proteinExistence type="predicted"/>
<dbReference type="EMBL" id="JACOGC010000005">
    <property type="protein sequence ID" value="MBC3886106.1"/>
    <property type="molecule type" value="Genomic_DNA"/>
</dbReference>
<dbReference type="Proteomes" id="UP000613113">
    <property type="component" value="Unassembled WGS sequence"/>
</dbReference>
<comment type="caution">
    <text evidence="1">The sequence shown here is derived from an EMBL/GenBank/DDBJ whole genome shotgun (WGS) entry which is preliminary data.</text>
</comment>
<dbReference type="RefSeq" id="WP_186863655.1">
    <property type="nucleotide sequence ID" value="NZ_JACOGC010000005.1"/>
</dbReference>
<evidence type="ECO:0000313" key="2">
    <source>
        <dbReference type="Proteomes" id="UP000613113"/>
    </source>
</evidence>
<gene>
    <name evidence="1" type="ORF">H8K27_13280</name>
</gene>